<protein>
    <submittedName>
        <fullName evidence="1">Uncharacterized protein</fullName>
    </submittedName>
</protein>
<name>A0A0E9T7V8_ANGAN</name>
<dbReference type="EMBL" id="GBXM01059754">
    <property type="protein sequence ID" value="JAH48823.1"/>
    <property type="molecule type" value="Transcribed_RNA"/>
</dbReference>
<reference evidence="1" key="1">
    <citation type="submission" date="2014-11" db="EMBL/GenBank/DDBJ databases">
        <authorList>
            <person name="Amaro Gonzalez C."/>
        </authorList>
    </citation>
    <scope>NUCLEOTIDE SEQUENCE</scope>
</reference>
<organism evidence="1">
    <name type="scientific">Anguilla anguilla</name>
    <name type="common">European freshwater eel</name>
    <name type="synonym">Muraena anguilla</name>
    <dbReference type="NCBI Taxonomy" id="7936"/>
    <lineage>
        <taxon>Eukaryota</taxon>
        <taxon>Metazoa</taxon>
        <taxon>Chordata</taxon>
        <taxon>Craniata</taxon>
        <taxon>Vertebrata</taxon>
        <taxon>Euteleostomi</taxon>
        <taxon>Actinopterygii</taxon>
        <taxon>Neopterygii</taxon>
        <taxon>Teleostei</taxon>
        <taxon>Anguilliformes</taxon>
        <taxon>Anguillidae</taxon>
        <taxon>Anguilla</taxon>
    </lineage>
</organism>
<evidence type="ECO:0000313" key="1">
    <source>
        <dbReference type="EMBL" id="JAH48823.1"/>
    </source>
</evidence>
<sequence length="15" mass="1728">MKVNILTIDMHPMAN</sequence>
<proteinExistence type="predicted"/>
<accession>A0A0E9T7V8</accession>
<reference evidence="1" key="2">
    <citation type="journal article" date="2015" name="Fish Shellfish Immunol.">
        <title>Early steps in the European eel (Anguilla anguilla)-Vibrio vulnificus interaction in the gills: Role of the RtxA13 toxin.</title>
        <authorList>
            <person name="Callol A."/>
            <person name="Pajuelo D."/>
            <person name="Ebbesson L."/>
            <person name="Teles M."/>
            <person name="MacKenzie S."/>
            <person name="Amaro C."/>
        </authorList>
    </citation>
    <scope>NUCLEOTIDE SEQUENCE</scope>
</reference>